<evidence type="ECO:0000259" key="10">
    <source>
        <dbReference type="PROSITE" id="PS50893"/>
    </source>
</evidence>
<dbReference type="Gene3D" id="3.40.50.300">
    <property type="entry name" value="P-loop containing nucleotide triphosphate hydrolases"/>
    <property type="match status" value="1"/>
</dbReference>
<dbReference type="InterPro" id="IPR027417">
    <property type="entry name" value="P-loop_NTPase"/>
</dbReference>
<dbReference type="PANTHER" id="PTHR43394">
    <property type="entry name" value="ATP-DEPENDENT PERMEASE MDL1, MITOCHONDRIAL"/>
    <property type="match status" value="1"/>
</dbReference>
<feature type="transmembrane region" description="Helical" evidence="9">
    <location>
        <begin position="24"/>
        <end position="47"/>
    </location>
</feature>
<feature type="transmembrane region" description="Helical" evidence="9">
    <location>
        <begin position="152"/>
        <end position="169"/>
    </location>
</feature>
<keyword evidence="5" id="KW-0547">Nucleotide-binding</keyword>
<protein>
    <submittedName>
        <fullName evidence="12">ABC transporter ATP-binding protein</fullName>
    </submittedName>
</protein>
<feature type="transmembrane region" description="Helical" evidence="9">
    <location>
        <begin position="67"/>
        <end position="87"/>
    </location>
</feature>
<proteinExistence type="predicted"/>
<dbReference type="PANTHER" id="PTHR43394:SF1">
    <property type="entry name" value="ATP-BINDING CASSETTE SUB-FAMILY B MEMBER 10, MITOCHONDRIAL"/>
    <property type="match status" value="1"/>
</dbReference>
<dbReference type="PROSITE" id="PS00211">
    <property type="entry name" value="ABC_TRANSPORTER_1"/>
    <property type="match status" value="1"/>
</dbReference>
<dbReference type="InterPro" id="IPR039421">
    <property type="entry name" value="Type_1_exporter"/>
</dbReference>
<evidence type="ECO:0000256" key="1">
    <source>
        <dbReference type="ARBA" id="ARBA00004651"/>
    </source>
</evidence>
<dbReference type="SUPFAM" id="SSF52540">
    <property type="entry name" value="P-loop containing nucleoside triphosphate hydrolases"/>
    <property type="match status" value="1"/>
</dbReference>
<evidence type="ECO:0000256" key="5">
    <source>
        <dbReference type="ARBA" id="ARBA00022741"/>
    </source>
</evidence>
<dbReference type="AlphaFoldDB" id="Q2Q0E8"/>
<evidence type="ECO:0000256" key="4">
    <source>
        <dbReference type="ARBA" id="ARBA00022692"/>
    </source>
</evidence>
<dbReference type="GO" id="GO:0016887">
    <property type="term" value="F:ATP hydrolysis activity"/>
    <property type="evidence" value="ECO:0007669"/>
    <property type="project" value="InterPro"/>
</dbReference>
<dbReference type="InterPro" id="IPR036640">
    <property type="entry name" value="ABC1_TM_sf"/>
</dbReference>
<dbReference type="EMBL" id="DQ257435">
    <property type="protein sequence ID" value="ABB82982.1"/>
    <property type="molecule type" value="Genomic_DNA"/>
</dbReference>
<sequence length="593" mass="66132">MQTVDKPLRSILGKSDAPKNKIRLAILCSILNKIWDLAPPLLIGVAVDVVVQKEDSLLAHWGIVDPWNQLIVLAVATFVIWGLESLFEYFYAVLWRNLAQTVQHNLRLTTFDHVQNQSMAWFDDHQKGDLLAIMNDDVNQLERFLDKGANDLLQVTTTVIVVGAVFLYLSWEIALFAVLPIPVILWGSFLYQKKLEDRYRDVRATAGQLNALLENDLTGMATIQSFTNESMELERVHSLSEEYRGANRSAIRLSAAFVPLIRMAILAGFTATLLLGGRLALDGTLAVGAYSVLVFMTQRLLWPLTRLGETFDLYQRAMASSVRILTLLNEPSKVTDGSHILEEDIAKGSSLKFENINFGYPERTPLFSNFSVEIQAGATLGVVGSTGSGKTTLTRFLLRFVEPSKGNIRWGDKDISEYTLESLRHSIALVSQHVTLFPTSILENIRYGRNDASDEEVKQAAHVAEAFEFIEELPNQWDTFVGEGGYRLSGGQRQRIAIARAVLKDAPLLILDEATSAVDNETEAALQRSIARISQNRTTIIVAHRLSTVRHSDSILVLESGEVIEHGKHEDLLALDGRYTALWSVQMGEKNDI</sequence>
<dbReference type="InterPro" id="IPR017871">
    <property type="entry name" value="ABC_transporter-like_CS"/>
</dbReference>
<dbReference type="InterPro" id="IPR011527">
    <property type="entry name" value="ABC1_TM_dom"/>
</dbReference>
<keyword evidence="2" id="KW-0813">Transport</keyword>
<dbReference type="Pfam" id="PF00664">
    <property type="entry name" value="ABC_membrane"/>
    <property type="match status" value="1"/>
</dbReference>
<evidence type="ECO:0000256" key="6">
    <source>
        <dbReference type="ARBA" id="ARBA00022840"/>
    </source>
</evidence>
<name>Q2Q0E8_9ZZZZ</name>
<reference evidence="12" key="1">
    <citation type="journal article" date="2006" name="Nature">
        <title>Proteorhodopsin lateral gene transfer between marine planktonic Bacteria and Archaea.</title>
        <authorList>
            <person name="Frigaard N.U."/>
            <person name="Martinez A."/>
            <person name="Mincer T.J."/>
            <person name="DeLong E.F."/>
        </authorList>
    </citation>
    <scope>NUCLEOTIDE SEQUENCE</scope>
</reference>
<keyword evidence="3" id="KW-1003">Cell membrane</keyword>
<feature type="transmembrane region" description="Helical" evidence="9">
    <location>
        <begin position="253"/>
        <end position="277"/>
    </location>
</feature>
<dbReference type="SMART" id="SM00382">
    <property type="entry name" value="AAA"/>
    <property type="match status" value="1"/>
</dbReference>
<dbReference type="PROSITE" id="PS50893">
    <property type="entry name" value="ABC_TRANSPORTER_2"/>
    <property type="match status" value="1"/>
</dbReference>
<evidence type="ECO:0000256" key="2">
    <source>
        <dbReference type="ARBA" id="ARBA00022448"/>
    </source>
</evidence>
<dbReference type="GO" id="GO:0005886">
    <property type="term" value="C:plasma membrane"/>
    <property type="evidence" value="ECO:0007669"/>
    <property type="project" value="UniProtKB-SubCell"/>
</dbReference>
<evidence type="ECO:0000313" key="12">
    <source>
        <dbReference type="EMBL" id="ABB82982.1"/>
    </source>
</evidence>
<comment type="subcellular location">
    <subcellularLocation>
        <location evidence="1">Cell membrane</location>
        <topology evidence="1">Multi-pass membrane protein</topology>
    </subcellularLocation>
</comment>
<organism evidence="12">
    <name type="scientific">uncultured organism HF10_3D09</name>
    <dbReference type="NCBI Taxonomy" id="357603"/>
    <lineage>
        <taxon>unclassified sequences</taxon>
        <taxon>environmental samples</taxon>
    </lineage>
</organism>
<keyword evidence="7 9" id="KW-1133">Transmembrane helix</keyword>
<dbReference type="FunFam" id="3.40.50.300:FF:000221">
    <property type="entry name" value="Multidrug ABC transporter ATP-binding protein"/>
    <property type="match status" value="1"/>
</dbReference>
<evidence type="ECO:0000256" key="9">
    <source>
        <dbReference type="SAM" id="Phobius"/>
    </source>
</evidence>
<keyword evidence="6 12" id="KW-0067">ATP-binding</keyword>
<feature type="domain" description="ABC transporter" evidence="10">
    <location>
        <begin position="351"/>
        <end position="585"/>
    </location>
</feature>
<dbReference type="GO" id="GO:0015421">
    <property type="term" value="F:ABC-type oligopeptide transporter activity"/>
    <property type="evidence" value="ECO:0007669"/>
    <property type="project" value="TreeGrafter"/>
</dbReference>
<evidence type="ECO:0000259" key="11">
    <source>
        <dbReference type="PROSITE" id="PS50929"/>
    </source>
</evidence>
<evidence type="ECO:0000256" key="3">
    <source>
        <dbReference type="ARBA" id="ARBA00022475"/>
    </source>
</evidence>
<feature type="transmembrane region" description="Helical" evidence="9">
    <location>
        <begin position="175"/>
        <end position="191"/>
    </location>
</feature>
<dbReference type="InterPro" id="IPR003593">
    <property type="entry name" value="AAA+_ATPase"/>
</dbReference>
<dbReference type="Gene3D" id="1.20.1560.10">
    <property type="entry name" value="ABC transporter type 1, transmembrane domain"/>
    <property type="match status" value="1"/>
</dbReference>
<dbReference type="SUPFAM" id="SSF90123">
    <property type="entry name" value="ABC transporter transmembrane region"/>
    <property type="match status" value="1"/>
</dbReference>
<dbReference type="GO" id="GO:0005524">
    <property type="term" value="F:ATP binding"/>
    <property type="evidence" value="ECO:0007669"/>
    <property type="project" value="UniProtKB-KW"/>
</dbReference>
<evidence type="ECO:0000256" key="7">
    <source>
        <dbReference type="ARBA" id="ARBA00022989"/>
    </source>
</evidence>
<evidence type="ECO:0000256" key="8">
    <source>
        <dbReference type="ARBA" id="ARBA00023136"/>
    </source>
</evidence>
<dbReference type="PROSITE" id="PS50929">
    <property type="entry name" value="ABC_TM1F"/>
    <property type="match status" value="1"/>
</dbReference>
<dbReference type="InterPro" id="IPR003439">
    <property type="entry name" value="ABC_transporter-like_ATP-bd"/>
</dbReference>
<dbReference type="Pfam" id="PF00005">
    <property type="entry name" value="ABC_tran"/>
    <property type="match status" value="1"/>
</dbReference>
<dbReference type="CDD" id="cd18565">
    <property type="entry name" value="ABC_6TM_exporter_like"/>
    <property type="match status" value="1"/>
</dbReference>
<keyword evidence="4 9" id="KW-0812">Transmembrane</keyword>
<feature type="domain" description="ABC transmembrane type-1" evidence="11">
    <location>
        <begin position="24"/>
        <end position="316"/>
    </location>
</feature>
<accession>Q2Q0E8</accession>
<keyword evidence="8 9" id="KW-0472">Membrane</keyword>